<proteinExistence type="predicted"/>
<dbReference type="SUPFAM" id="SSF53720">
    <property type="entry name" value="ALDH-like"/>
    <property type="match status" value="1"/>
</dbReference>
<dbReference type="AlphaFoldDB" id="A0A7S1CDT3"/>
<dbReference type="InterPro" id="IPR016163">
    <property type="entry name" value="Ald_DH_C"/>
</dbReference>
<dbReference type="InterPro" id="IPR016162">
    <property type="entry name" value="Ald_DH_N"/>
</dbReference>
<dbReference type="InterPro" id="IPR016161">
    <property type="entry name" value="Ald_DH/histidinol_DH"/>
</dbReference>
<feature type="domain" description="Aldehyde dehydrogenase" evidence="2">
    <location>
        <begin position="36"/>
        <end position="495"/>
    </location>
</feature>
<dbReference type="GO" id="GO:0004491">
    <property type="term" value="F:methylmalonate-semialdehyde dehydrogenase (acylating, NAD) activity"/>
    <property type="evidence" value="ECO:0007669"/>
    <property type="project" value="InterPro"/>
</dbReference>
<dbReference type="GO" id="GO:0006574">
    <property type="term" value="P:L-valine catabolic process"/>
    <property type="evidence" value="ECO:0007669"/>
    <property type="project" value="TreeGrafter"/>
</dbReference>
<sequence>MAAKRSRSDGAGAGGAGGAAGESDLRVNLNLIGGAWVPSSSGESLDIVSPVDGTHVGSVTLSNAADVDAAVKAGQAAFPKWSSLTIKHRTAIMLKYHALVRENADELARLVVQENGKNFGEALASVAKGNETVEYACSLPQLAAGRILQVSRGVTCHEVREPIGVVASVCPFNFPAMVPMWTVPIALVTGNCVIIKPSEKVPSAIVRMTEFMIEAGVPAGVIQIVHGQVEPVTALCDHPGLAALTFVGSSRVADIVSKRCHANGKKCLALGGAKNHLVALPDCNADMAAQDIVASFSGCAGQRCMAASALLVVGENPDLMDRIIARAGALKPGTESGCVGAIIDEVAKARILRYIDEAEASGAEILLDGRGWAKTADAGNWVGPTVILHKSAEEAAMQDEIFGPVLSVLKVANFDEAIKIENANPHGNAASIYTSVGAHAEWFSSRFRAGMIGVNIGVPVPREPFSFGGMQGTLSNFGGSDITGDGAMEFFTRRRKITTKWARPAGFDGDLASFDGKM</sequence>
<gene>
    <name evidence="3" type="ORF">BSP0115_LOCUS9947</name>
</gene>
<dbReference type="Gene3D" id="3.40.309.10">
    <property type="entry name" value="Aldehyde Dehydrogenase, Chain A, domain 2"/>
    <property type="match status" value="1"/>
</dbReference>
<dbReference type="PANTHER" id="PTHR43866:SF4">
    <property type="entry name" value="MALONATE-SEMIALDEHYDE DEHYDROGENASE"/>
    <property type="match status" value="1"/>
</dbReference>
<accession>A0A7S1CDT3</accession>
<evidence type="ECO:0000313" key="3">
    <source>
        <dbReference type="EMBL" id="CAD8916688.1"/>
    </source>
</evidence>
<protein>
    <recommendedName>
        <fullName evidence="2">Aldehyde dehydrogenase domain-containing protein</fullName>
    </recommendedName>
</protein>
<dbReference type="Pfam" id="PF00171">
    <property type="entry name" value="Aldedh"/>
    <property type="match status" value="1"/>
</dbReference>
<dbReference type="NCBIfam" id="TIGR01722">
    <property type="entry name" value="MMSDH"/>
    <property type="match status" value="1"/>
</dbReference>
<dbReference type="Gene3D" id="3.40.605.10">
    <property type="entry name" value="Aldehyde Dehydrogenase, Chain A, domain 1"/>
    <property type="match status" value="1"/>
</dbReference>
<dbReference type="EMBL" id="HBFS01014786">
    <property type="protein sequence ID" value="CAD8916688.1"/>
    <property type="molecule type" value="Transcribed_RNA"/>
</dbReference>
<dbReference type="InterPro" id="IPR010061">
    <property type="entry name" value="MeMal-semiAld_DH"/>
</dbReference>
<evidence type="ECO:0000259" key="2">
    <source>
        <dbReference type="Pfam" id="PF00171"/>
    </source>
</evidence>
<dbReference type="PANTHER" id="PTHR43866">
    <property type="entry name" value="MALONATE-SEMIALDEHYDE DEHYDROGENASE"/>
    <property type="match status" value="1"/>
</dbReference>
<organism evidence="3">
    <name type="scientific">Bicosoecida sp. CB-2014</name>
    <dbReference type="NCBI Taxonomy" id="1486930"/>
    <lineage>
        <taxon>Eukaryota</taxon>
        <taxon>Sar</taxon>
        <taxon>Stramenopiles</taxon>
        <taxon>Bigyra</taxon>
        <taxon>Opalozoa</taxon>
        <taxon>Bicosoecida</taxon>
    </lineage>
</organism>
<feature type="region of interest" description="Disordered" evidence="1">
    <location>
        <begin position="1"/>
        <end position="20"/>
    </location>
</feature>
<reference evidence="3" key="1">
    <citation type="submission" date="2021-01" db="EMBL/GenBank/DDBJ databases">
        <authorList>
            <person name="Corre E."/>
            <person name="Pelletier E."/>
            <person name="Niang G."/>
            <person name="Scheremetjew M."/>
            <person name="Finn R."/>
            <person name="Kale V."/>
            <person name="Holt S."/>
            <person name="Cochrane G."/>
            <person name="Meng A."/>
            <person name="Brown T."/>
            <person name="Cohen L."/>
        </authorList>
    </citation>
    <scope>NUCLEOTIDE SEQUENCE</scope>
    <source>
        <strain evidence="3">Ms1</strain>
    </source>
</reference>
<feature type="compositionally biased region" description="Gly residues" evidence="1">
    <location>
        <begin position="11"/>
        <end position="20"/>
    </location>
</feature>
<evidence type="ECO:0000256" key="1">
    <source>
        <dbReference type="SAM" id="MobiDB-lite"/>
    </source>
</evidence>
<dbReference type="FunFam" id="3.40.309.10:FF:000002">
    <property type="entry name" value="Methylmalonate-semialdehyde dehydrogenase (Acylating)"/>
    <property type="match status" value="1"/>
</dbReference>
<name>A0A7S1CDT3_9STRA</name>
<dbReference type="GO" id="GO:0006210">
    <property type="term" value="P:thymine catabolic process"/>
    <property type="evidence" value="ECO:0007669"/>
    <property type="project" value="TreeGrafter"/>
</dbReference>
<dbReference type="InterPro" id="IPR015590">
    <property type="entry name" value="Aldehyde_DH_dom"/>
</dbReference>